<protein>
    <submittedName>
        <fullName evidence="4">Uncharacterized protein</fullName>
    </submittedName>
</protein>
<dbReference type="InterPro" id="IPR011990">
    <property type="entry name" value="TPR-like_helical_dom_sf"/>
</dbReference>
<organism evidence="4 5">
    <name type="scientific">Coemansia asiatica</name>
    <dbReference type="NCBI Taxonomy" id="1052880"/>
    <lineage>
        <taxon>Eukaryota</taxon>
        <taxon>Fungi</taxon>
        <taxon>Fungi incertae sedis</taxon>
        <taxon>Zoopagomycota</taxon>
        <taxon>Kickxellomycotina</taxon>
        <taxon>Kickxellomycetes</taxon>
        <taxon>Kickxellales</taxon>
        <taxon>Kickxellaceae</taxon>
        <taxon>Coemansia</taxon>
    </lineage>
</organism>
<dbReference type="Gene3D" id="1.25.40.10">
    <property type="entry name" value="Tetratricopeptide repeat domain"/>
    <property type="match status" value="1"/>
</dbReference>
<dbReference type="InterPro" id="IPR019458">
    <property type="entry name" value="Est1-like_N"/>
</dbReference>
<dbReference type="GO" id="GO:0042162">
    <property type="term" value="F:telomeric DNA binding"/>
    <property type="evidence" value="ECO:0007669"/>
    <property type="project" value="TreeGrafter"/>
</dbReference>
<dbReference type="EMBL" id="JANBOH010000240">
    <property type="protein sequence ID" value="KAJ1643582.1"/>
    <property type="molecule type" value="Genomic_DNA"/>
</dbReference>
<feature type="non-terminal residue" evidence="4">
    <location>
        <position position="1138"/>
    </location>
</feature>
<dbReference type="Pfam" id="PF10373">
    <property type="entry name" value="EST1_DNA_bind"/>
    <property type="match status" value="1"/>
</dbReference>
<proteinExistence type="predicted"/>
<feature type="compositionally biased region" description="Low complexity" evidence="1">
    <location>
        <begin position="245"/>
        <end position="267"/>
    </location>
</feature>
<dbReference type="SUPFAM" id="SSF48452">
    <property type="entry name" value="TPR-like"/>
    <property type="match status" value="1"/>
</dbReference>
<name>A0A9W8CIU1_9FUNG</name>
<evidence type="ECO:0000259" key="3">
    <source>
        <dbReference type="Pfam" id="PF10374"/>
    </source>
</evidence>
<feature type="domain" description="DNA/RNA-binding" evidence="2">
    <location>
        <begin position="281"/>
        <end position="551"/>
    </location>
</feature>
<dbReference type="PANTHER" id="PTHR15696">
    <property type="entry name" value="SMG-7 SUPPRESSOR WITH MORPHOLOGICAL EFFECT ON GENITALIA PROTEIN 7"/>
    <property type="match status" value="1"/>
</dbReference>
<gene>
    <name evidence="4" type="ORF">LPJ64_004663</name>
</gene>
<evidence type="ECO:0000256" key="1">
    <source>
        <dbReference type="SAM" id="MobiDB-lite"/>
    </source>
</evidence>
<feature type="compositionally biased region" description="Basic residues" evidence="1">
    <location>
        <begin position="785"/>
        <end position="795"/>
    </location>
</feature>
<dbReference type="Proteomes" id="UP001145021">
    <property type="component" value="Unassembled WGS sequence"/>
</dbReference>
<feature type="region of interest" description="Disordered" evidence="1">
    <location>
        <begin position="1049"/>
        <end position="1077"/>
    </location>
</feature>
<dbReference type="AlphaFoldDB" id="A0A9W8CIU1"/>
<feature type="region of interest" description="Disordered" evidence="1">
    <location>
        <begin position="769"/>
        <end position="803"/>
    </location>
</feature>
<dbReference type="InterPro" id="IPR018834">
    <property type="entry name" value="DNA/RNA-bd_Est1-type"/>
</dbReference>
<comment type="caution">
    <text evidence="4">The sequence shown here is derived from an EMBL/GenBank/DDBJ whole genome shotgun (WGS) entry which is preliminary data.</text>
</comment>
<dbReference type="GO" id="GO:0005697">
    <property type="term" value="C:telomerase holoenzyme complex"/>
    <property type="evidence" value="ECO:0007669"/>
    <property type="project" value="TreeGrafter"/>
</dbReference>
<feature type="region of interest" description="Disordered" evidence="1">
    <location>
        <begin position="926"/>
        <end position="948"/>
    </location>
</feature>
<evidence type="ECO:0000259" key="2">
    <source>
        <dbReference type="Pfam" id="PF10373"/>
    </source>
</evidence>
<dbReference type="PANTHER" id="PTHR15696:SF0">
    <property type="entry name" value="TELOMERASE-BINDING PROTEIN EST1A"/>
    <property type="match status" value="1"/>
</dbReference>
<dbReference type="Pfam" id="PF10374">
    <property type="entry name" value="EST1"/>
    <property type="match status" value="1"/>
</dbReference>
<feature type="compositionally biased region" description="Low complexity" evidence="1">
    <location>
        <begin position="1057"/>
        <end position="1073"/>
    </location>
</feature>
<feature type="region of interest" description="Disordered" evidence="1">
    <location>
        <begin position="240"/>
        <end position="268"/>
    </location>
</feature>
<sequence>MELRDGGVSQTANTAELIKMIRKASEALDQGMAVANVDYFAPHLETLRTDILELFRRLLIRNPYSSYRKDVASKLWFRTIYPSIEQYRANIKQFETMLSWPGTSRGGQQQGVSDGSAGADAIAVRRELSKWRARFQKFLQASAGSLLRVVAELAESNELVAARSLSKLSDFATDYRALAVHAYGFEFVDGLRSELHPLLNAGQRAALAIISRLLIYLGDLSRYRILYTSKKQSITGMVRAVSSGQPQQQQQQQNLGAATAASSTSSSPPLAVAHHDLWWPAKNFYRGASRLAPHRGQAYNQLAVVHGYEKNSLDGVFSYYRALTALISFMPAEANLKTILENALRAIDDGTNNAHNDNDNKSSSNTGGLGVHTGYLYYEHRVYQKFTHLRYLFAVHQPTVRERADLVEAGKVAERVVITADMERQLASDIDTASARFVQGVKTGSVSLRHALVAQAIHIFELQRLSALGTDDSEIALHSLTVTRLSAQLTMGVAQGLCAFIARSITDILRNASRVREVKSESDLLSKACRRAVPALVQTLVWLVSVCVRVMRDSTTRDYLVAHGAPVSALRRLIFDAIRDCGLLASVVSLKSAMDQVRAKVNRRAISTGATAADRSVLLSWPAVVQSGSIAPLAQQLWFFGGVIGDATSEGSLRLEEELFVGWRLPDGTVWGKQPEDYHFAGATDTSTESFDNTRGDDGFQVRWRQLSCLLNVVSECVPAVMSLIDSTSLPAGPVAIAAAVTRHPGIDNDNKDDDDDDVGEEETICFQGRPAPSTAGLKQGQQHQHQRQHQHQQQRQRQQVVASPMISEHFLQSIPPTPDMRMDGKRLFRAQQDKQETENTPVPPTTMMTNLGIGSLATSLSLPPPPPPPHLATSDSFNGAAERPGLVDREKDEVISSAMIASSSQNRSNARVVAAIGSQRLQFGNSGGASVSAKQQQPLSTVSDGNQWSLYSSGPSTAPVSPDAITSLGASSVAAAAAAGSAWDALLKQQQQQQQGISSQSALLAWQQYQIEHQKKLALQQQLDQQQMIQQHLQQQLLAQQKQNPALFAGPPFSVQQQQQSMGGASAGSSSGLDPTTASVLHMAMSMPSSSAAEDGKPSLQSVYGSYNLSGNNDASPSLYPNGTTTYSAYSWAMLPP</sequence>
<dbReference type="InterPro" id="IPR045153">
    <property type="entry name" value="Est1/Ebs1-like"/>
</dbReference>
<evidence type="ECO:0000313" key="4">
    <source>
        <dbReference type="EMBL" id="KAJ1643582.1"/>
    </source>
</evidence>
<dbReference type="GO" id="GO:0070034">
    <property type="term" value="F:telomerase RNA binding"/>
    <property type="evidence" value="ECO:0007669"/>
    <property type="project" value="TreeGrafter"/>
</dbReference>
<reference evidence="4" key="1">
    <citation type="submission" date="2022-07" db="EMBL/GenBank/DDBJ databases">
        <title>Phylogenomic reconstructions and comparative analyses of Kickxellomycotina fungi.</title>
        <authorList>
            <person name="Reynolds N.K."/>
            <person name="Stajich J.E."/>
            <person name="Barry K."/>
            <person name="Grigoriev I.V."/>
            <person name="Crous P."/>
            <person name="Smith M.E."/>
        </authorList>
    </citation>
    <scope>NUCLEOTIDE SEQUENCE</scope>
    <source>
        <strain evidence="4">NBRC 105413</strain>
    </source>
</reference>
<accession>A0A9W8CIU1</accession>
<evidence type="ECO:0000313" key="5">
    <source>
        <dbReference type="Proteomes" id="UP001145021"/>
    </source>
</evidence>
<feature type="domain" description="Telomerase activating protein Est1-like N-terminal" evidence="3">
    <location>
        <begin position="71"/>
        <end position="227"/>
    </location>
</feature>
<keyword evidence="5" id="KW-1185">Reference proteome</keyword>
<dbReference type="GO" id="GO:0000184">
    <property type="term" value="P:nuclear-transcribed mRNA catabolic process, nonsense-mediated decay"/>
    <property type="evidence" value="ECO:0007669"/>
    <property type="project" value="TreeGrafter"/>
</dbReference>